<dbReference type="GO" id="GO:0008168">
    <property type="term" value="F:methyltransferase activity"/>
    <property type="evidence" value="ECO:0007669"/>
    <property type="project" value="UniProtKB-KW"/>
</dbReference>
<evidence type="ECO:0000313" key="3">
    <source>
        <dbReference type="EMBL" id="QEK38800.1"/>
    </source>
</evidence>
<dbReference type="InterPro" id="IPR029063">
    <property type="entry name" value="SAM-dependent_MTases_sf"/>
</dbReference>
<dbReference type="Gene3D" id="3.40.50.150">
    <property type="entry name" value="Vaccinia Virus protein VP39"/>
    <property type="match status" value="1"/>
</dbReference>
<dbReference type="Proteomes" id="UP000325004">
    <property type="component" value="Chromosome"/>
</dbReference>
<proteinExistence type="predicted"/>
<dbReference type="AlphaFoldDB" id="A0A5C0UGE1"/>
<name>A0A5C0UGE1_9PROT</name>
<evidence type="ECO:0000256" key="1">
    <source>
        <dbReference type="ARBA" id="ARBA00022603"/>
    </source>
</evidence>
<reference evidence="3 4" key="1">
    <citation type="submission" date="2019-08" db="EMBL/GenBank/DDBJ databases">
        <title>Highly reduced genomes of protist endosymbionts show evolutionary convergence.</title>
        <authorList>
            <person name="George E."/>
            <person name="Husnik F."/>
            <person name="Tashyreva D."/>
            <person name="Prokopchuk G."/>
            <person name="Horak A."/>
            <person name="Kwong W.K."/>
            <person name="Lukes J."/>
            <person name="Keeling P.J."/>
        </authorList>
    </citation>
    <scope>NUCLEOTIDE SEQUENCE [LARGE SCALE GENOMIC DNA]</scope>
    <source>
        <strain evidence="3">1604LC</strain>
    </source>
</reference>
<gene>
    <name evidence="3" type="ORF">FZC34_02715</name>
</gene>
<dbReference type="EMBL" id="CP043316">
    <property type="protein sequence ID" value="QEK38800.1"/>
    <property type="molecule type" value="Genomic_DNA"/>
</dbReference>
<dbReference type="OrthoDB" id="9803017at2"/>
<dbReference type="PANTHER" id="PTHR43542:SF1">
    <property type="entry name" value="METHYLTRANSFERASE"/>
    <property type="match status" value="1"/>
</dbReference>
<sequence length="229" mass="26346">MLQLITMKQKVHQDLYSTIQMNSVNAHVGNHLVLNPRIIKGIYRMKQIPVIQPSRPPLARIRRIIFDTLEHRHKMVKVLDLCCGSGSLGLEALSRGASEVVFIDKDASVIQNLNQTIKRWHIPTDIVNPKARTYVCDATRVKITECFDTIFVDLPFLHKKENIILSNILSNNLANTDSIIVVKSIKNHHYNHDGFEVIKQKDEGRSSVIFFKRKIELDIENKQFEKQSI</sequence>
<dbReference type="KEGG" id="cpri:FZC34_02715"/>
<dbReference type="GO" id="GO:0031167">
    <property type="term" value="P:rRNA methylation"/>
    <property type="evidence" value="ECO:0007669"/>
    <property type="project" value="InterPro"/>
</dbReference>
<keyword evidence="1 3" id="KW-0489">Methyltransferase</keyword>
<dbReference type="SUPFAM" id="SSF53335">
    <property type="entry name" value="S-adenosyl-L-methionine-dependent methyltransferases"/>
    <property type="match status" value="1"/>
</dbReference>
<dbReference type="CDD" id="cd02440">
    <property type="entry name" value="AdoMet_MTases"/>
    <property type="match status" value="1"/>
</dbReference>
<protein>
    <submittedName>
        <fullName evidence="3">Methyltransferase domain-containing protein</fullName>
    </submittedName>
</protein>
<organism evidence="3 4">
    <name type="scientific">Candidatus Cytomitobacter primus</name>
    <dbReference type="NCBI Taxonomy" id="2066024"/>
    <lineage>
        <taxon>Bacteria</taxon>
        <taxon>Pseudomonadati</taxon>
        <taxon>Pseudomonadota</taxon>
        <taxon>Alphaproteobacteria</taxon>
        <taxon>Holosporales</taxon>
        <taxon>Holosporaceae</taxon>
        <taxon>Candidatus Cytomitobacter</taxon>
    </lineage>
</organism>
<dbReference type="PANTHER" id="PTHR43542">
    <property type="entry name" value="METHYLTRANSFERASE"/>
    <property type="match status" value="1"/>
</dbReference>
<dbReference type="Pfam" id="PF03602">
    <property type="entry name" value="Cons_hypoth95"/>
    <property type="match status" value="1"/>
</dbReference>
<keyword evidence="4" id="KW-1185">Reference proteome</keyword>
<keyword evidence="2 3" id="KW-0808">Transferase</keyword>
<evidence type="ECO:0000256" key="2">
    <source>
        <dbReference type="ARBA" id="ARBA00022679"/>
    </source>
</evidence>
<evidence type="ECO:0000313" key="4">
    <source>
        <dbReference type="Proteomes" id="UP000325004"/>
    </source>
</evidence>
<dbReference type="InterPro" id="IPR004398">
    <property type="entry name" value="RNA_MeTrfase_RsmD"/>
</dbReference>
<accession>A0A5C0UGE1</accession>